<dbReference type="EMBL" id="AKHW03006584">
    <property type="protein sequence ID" value="KYO19650.1"/>
    <property type="molecule type" value="Genomic_DNA"/>
</dbReference>
<gene>
    <name evidence="1" type="ORF">Y1Q_0007557</name>
</gene>
<evidence type="ECO:0000313" key="2">
    <source>
        <dbReference type="Proteomes" id="UP000050525"/>
    </source>
</evidence>
<accession>A0A151M5F2</accession>
<keyword evidence="2" id="KW-1185">Reference proteome</keyword>
<organism evidence="1 2">
    <name type="scientific">Alligator mississippiensis</name>
    <name type="common">American alligator</name>
    <dbReference type="NCBI Taxonomy" id="8496"/>
    <lineage>
        <taxon>Eukaryota</taxon>
        <taxon>Metazoa</taxon>
        <taxon>Chordata</taxon>
        <taxon>Craniata</taxon>
        <taxon>Vertebrata</taxon>
        <taxon>Euteleostomi</taxon>
        <taxon>Archelosauria</taxon>
        <taxon>Archosauria</taxon>
        <taxon>Crocodylia</taxon>
        <taxon>Alligatoridae</taxon>
        <taxon>Alligatorinae</taxon>
        <taxon>Alligator</taxon>
    </lineage>
</organism>
<evidence type="ECO:0000313" key="1">
    <source>
        <dbReference type="EMBL" id="KYO19650.1"/>
    </source>
</evidence>
<dbReference type="Proteomes" id="UP000050525">
    <property type="component" value="Unassembled WGS sequence"/>
</dbReference>
<dbReference type="AlphaFoldDB" id="A0A151M5F2"/>
<comment type="caution">
    <text evidence="1">The sequence shown here is derived from an EMBL/GenBank/DDBJ whole genome shotgun (WGS) entry which is preliminary data.</text>
</comment>
<protein>
    <submittedName>
        <fullName evidence="1">Uncharacterized protein</fullName>
    </submittedName>
</protein>
<dbReference type="STRING" id="8496.A0A151M5F2"/>
<name>A0A151M5F2_ALLMI</name>
<sequence length="89" mass="9524">MAAVAGATGPGRLWLCLLAALQALSVYGTKFVAKRKLSLKLESYMQGLFSKCVDENWEGSLKSRLLSGVTSPNCSGDCKSSMCVVLTLY</sequence>
<reference evidence="1 2" key="1">
    <citation type="journal article" date="2012" name="Genome Biol.">
        <title>Sequencing three crocodilian genomes to illuminate the evolution of archosaurs and amniotes.</title>
        <authorList>
            <person name="St John J.A."/>
            <person name="Braun E.L."/>
            <person name="Isberg S.R."/>
            <person name="Miles L.G."/>
            <person name="Chong A.Y."/>
            <person name="Gongora J."/>
            <person name="Dalzell P."/>
            <person name="Moran C."/>
            <person name="Bed'hom B."/>
            <person name="Abzhanov A."/>
            <person name="Burgess S.C."/>
            <person name="Cooksey A.M."/>
            <person name="Castoe T.A."/>
            <person name="Crawford N.G."/>
            <person name="Densmore L.D."/>
            <person name="Drew J.C."/>
            <person name="Edwards S.V."/>
            <person name="Faircloth B.C."/>
            <person name="Fujita M.K."/>
            <person name="Greenwold M.J."/>
            <person name="Hoffmann F.G."/>
            <person name="Howard J.M."/>
            <person name="Iguchi T."/>
            <person name="Janes D.E."/>
            <person name="Khan S.Y."/>
            <person name="Kohno S."/>
            <person name="de Koning A.J."/>
            <person name="Lance S.L."/>
            <person name="McCarthy F.M."/>
            <person name="McCormack J.E."/>
            <person name="Merchant M.E."/>
            <person name="Peterson D.G."/>
            <person name="Pollock D.D."/>
            <person name="Pourmand N."/>
            <person name="Raney B.J."/>
            <person name="Roessler K.A."/>
            <person name="Sanford J.R."/>
            <person name="Sawyer R.H."/>
            <person name="Schmidt C.J."/>
            <person name="Triplett E.W."/>
            <person name="Tuberville T.D."/>
            <person name="Venegas-Anaya M."/>
            <person name="Howard J.T."/>
            <person name="Jarvis E.D."/>
            <person name="Guillette L.J.Jr."/>
            <person name="Glenn T.C."/>
            <person name="Green R.E."/>
            <person name="Ray D.A."/>
        </authorList>
    </citation>
    <scope>NUCLEOTIDE SEQUENCE [LARGE SCALE GENOMIC DNA]</scope>
    <source>
        <strain evidence="1">KSC_2009_1</strain>
    </source>
</reference>
<proteinExistence type="predicted"/>